<dbReference type="PANTHER" id="PTHR13789:SF309">
    <property type="entry name" value="PUTATIVE (AFU_ORTHOLOGUE AFUA_6G14510)-RELATED"/>
    <property type="match status" value="1"/>
</dbReference>
<dbReference type="OrthoDB" id="2017387at2759"/>
<evidence type="ECO:0000313" key="4">
    <source>
        <dbReference type="EMBL" id="GAQ84956.1"/>
    </source>
</evidence>
<dbReference type="PRINTS" id="PR00420">
    <property type="entry name" value="RNGMNOXGNASE"/>
</dbReference>
<dbReference type="Proteomes" id="UP000054558">
    <property type="component" value="Unassembled WGS sequence"/>
</dbReference>
<dbReference type="OMA" id="VMTYTIG"/>
<dbReference type="InterPro" id="IPR050493">
    <property type="entry name" value="FAD-dep_Monooxygenase_BioMet"/>
</dbReference>
<evidence type="ECO:0000313" key="5">
    <source>
        <dbReference type="Proteomes" id="UP000054558"/>
    </source>
</evidence>
<proteinExistence type="predicted"/>
<keyword evidence="2" id="KW-0503">Monooxygenase</keyword>
<accession>A0A1Y1I8D8</accession>
<dbReference type="PANTHER" id="PTHR13789">
    <property type="entry name" value="MONOOXYGENASE"/>
    <property type="match status" value="1"/>
</dbReference>
<dbReference type="InterPro" id="IPR036188">
    <property type="entry name" value="FAD/NAD-bd_sf"/>
</dbReference>
<protein>
    <submittedName>
        <fullName evidence="4">Zeaxanthin epoxidase</fullName>
    </submittedName>
</protein>
<evidence type="ECO:0000259" key="3">
    <source>
        <dbReference type="Pfam" id="PF01494"/>
    </source>
</evidence>
<dbReference type="GO" id="GO:0071949">
    <property type="term" value="F:FAD binding"/>
    <property type="evidence" value="ECO:0007669"/>
    <property type="project" value="InterPro"/>
</dbReference>
<evidence type="ECO:0000256" key="1">
    <source>
        <dbReference type="ARBA" id="ARBA00023002"/>
    </source>
</evidence>
<gene>
    <name evidence="4" type="ORF">KFL_002140100</name>
</gene>
<dbReference type="SUPFAM" id="SSF51905">
    <property type="entry name" value="FAD/NAD(P)-binding domain"/>
    <property type="match status" value="1"/>
</dbReference>
<dbReference type="Pfam" id="PF01494">
    <property type="entry name" value="FAD_binding_3"/>
    <property type="match status" value="1"/>
</dbReference>
<keyword evidence="5" id="KW-1185">Reference proteome</keyword>
<dbReference type="Gene3D" id="3.50.50.60">
    <property type="entry name" value="FAD/NAD(P)-binding domain"/>
    <property type="match status" value="1"/>
</dbReference>
<reference evidence="4 5" key="1">
    <citation type="journal article" date="2014" name="Nat. Commun.">
        <title>Klebsormidium flaccidum genome reveals primary factors for plant terrestrial adaptation.</title>
        <authorList>
            <person name="Hori K."/>
            <person name="Maruyama F."/>
            <person name="Fujisawa T."/>
            <person name="Togashi T."/>
            <person name="Yamamoto N."/>
            <person name="Seo M."/>
            <person name="Sato S."/>
            <person name="Yamada T."/>
            <person name="Mori H."/>
            <person name="Tajima N."/>
            <person name="Moriyama T."/>
            <person name="Ikeuchi M."/>
            <person name="Watanabe M."/>
            <person name="Wada H."/>
            <person name="Kobayashi K."/>
            <person name="Saito M."/>
            <person name="Masuda T."/>
            <person name="Sasaki-Sekimoto Y."/>
            <person name="Mashiguchi K."/>
            <person name="Awai K."/>
            <person name="Shimojima M."/>
            <person name="Masuda S."/>
            <person name="Iwai M."/>
            <person name="Nobusawa T."/>
            <person name="Narise T."/>
            <person name="Kondo S."/>
            <person name="Saito H."/>
            <person name="Sato R."/>
            <person name="Murakawa M."/>
            <person name="Ihara Y."/>
            <person name="Oshima-Yamada Y."/>
            <person name="Ohtaka K."/>
            <person name="Satoh M."/>
            <person name="Sonobe K."/>
            <person name="Ishii M."/>
            <person name="Ohtani R."/>
            <person name="Kanamori-Sato M."/>
            <person name="Honoki R."/>
            <person name="Miyazaki D."/>
            <person name="Mochizuki H."/>
            <person name="Umetsu J."/>
            <person name="Higashi K."/>
            <person name="Shibata D."/>
            <person name="Kamiya Y."/>
            <person name="Sato N."/>
            <person name="Nakamura Y."/>
            <person name="Tabata S."/>
            <person name="Ida S."/>
            <person name="Kurokawa K."/>
            <person name="Ohta H."/>
        </authorList>
    </citation>
    <scope>NUCLEOTIDE SEQUENCE [LARGE SCALE GENOMIC DNA]</scope>
    <source>
        <strain evidence="4 5">NIES-2285</strain>
    </source>
</reference>
<dbReference type="STRING" id="105231.A0A1Y1I8D8"/>
<organism evidence="4 5">
    <name type="scientific">Klebsormidium nitens</name>
    <name type="common">Green alga</name>
    <name type="synonym">Ulothrix nitens</name>
    <dbReference type="NCBI Taxonomy" id="105231"/>
    <lineage>
        <taxon>Eukaryota</taxon>
        <taxon>Viridiplantae</taxon>
        <taxon>Streptophyta</taxon>
        <taxon>Klebsormidiophyceae</taxon>
        <taxon>Klebsormidiales</taxon>
        <taxon>Klebsormidiaceae</taxon>
        <taxon>Klebsormidium</taxon>
    </lineage>
</organism>
<dbReference type="InterPro" id="IPR002938">
    <property type="entry name" value="FAD-bd"/>
</dbReference>
<keyword evidence="1" id="KW-0560">Oxidoreductase</keyword>
<dbReference type="EMBL" id="DF237163">
    <property type="protein sequence ID" value="GAQ84956.1"/>
    <property type="molecule type" value="Genomic_DNA"/>
</dbReference>
<feature type="domain" description="FAD-binding" evidence="3">
    <location>
        <begin position="178"/>
        <end position="419"/>
    </location>
</feature>
<dbReference type="GO" id="GO:0004497">
    <property type="term" value="F:monooxygenase activity"/>
    <property type="evidence" value="ECO:0000318"/>
    <property type="project" value="GO_Central"/>
</dbReference>
<evidence type="ECO:0000256" key="2">
    <source>
        <dbReference type="ARBA" id="ARBA00023033"/>
    </source>
</evidence>
<sequence length="464" mass="49784">MHAATCSARLGPSVSLTNLGCKRGLPHHRGGSARLLPRQGRIKGRNTKCSMSRGGDDAEVDVAVIGGGPGGLAAAFALIAKGLTVRVYERSKAVQQVGALLSLFPNGLEALHKIDPTTYEAVLGKAEPPSSSVRMDPRGTLLGPPGPHPFSAMEGKYGHPFVNIIWYELTDVLRSRLPPGTVHLGHRCVGFEDAGAHVAVEFENQATVKARMVIGADGVRSVVRSMLLSDGPPTYTGIMSWRGVFDSDADILTPSRQASVTSGTDKGGPDKLFLAVDIQARKTAWVAFVLQAEDPSETPKLSDGAAHLDRVRSLFSDWEAPLLHRVLDATDSARVLPLGIFERSPADTWSGGRVTLVGDAAHAMQPWLGQGTNSTFEDVHTLAELLAAAGGPKVLGDRSAVVSVLKEYESRRIPRTKTLQSWSQSTVLRPLDQPPPPRATQFMRSAEEDDWMYTYDHAVLTSLA</sequence>
<dbReference type="AlphaFoldDB" id="A0A1Y1I8D8"/>
<name>A0A1Y1I8D8_KLENI</name>